<evidence type="ECO:0000313" key="11">
    <source>
        <dbReference type="EMBL" id="NYD66434.1"/>
    </source>
</evidence>
<dbReference type="Gene3D" id="1.20.5.1930">
    <property type="match status" value="1"/>
</dbReference>
<dbReference type="GO" id="GO:0046983">
    <property type="term" value="F:protein dimerization activity"/>
    <property type="evidence" value="ECO:0007669"/>
    <property type="project" value="InterPro"/>
</dbReference>
<evidence type="ECO:0000313" key="13">
    <source>
        <dbReference type="Proteomes" id="UP000292686"/>
    </source>
</evidence>
<evidence type="ECO:0000256" key="5">
    <source>
        <dbReference type="ARBA" id="ARBA00022741"/>
    </source>
</evidence>
<feature type="transmembrane region" description="Helical" evidence="9">
    <location>
        <begin position="85"/>
        <end position="105"/>
    </location>
</feature>
<feature type="transmembrane region" description="Helical" evidence="9">
    <location>
        <begin position="47"/>
        <end position="65"/>
    </location>
</feature>
<evidence type="ECO:0000313" key="12">
    <source>
        <dbReference type="EMBL" id="RXZ87114.1"/>
    </source>
</evidence>
<keyword evidence="13" id="KW-1185">Reference proteome</keyword>
<evidence type="ECO:0000256" key="7">
    <source>
        <dbReference type="ARBA" id="ARBA00022840"/>
    </source>
</evidence>
<accession>A0A4Q2M4U9</accession>
<evidence type="ECO:0000256" key="2">
    <source>
        <dbReference type="ARBA" id="ARBA00012438"/>
    </source>
</evidence>
<dbReference type="OrthoDB" id="227596at2"/>
<evidence type="ECO:0000256" key="9">
    <source>
        <dbReference type="SAM" id="Phobius"/>
    </source>
</evidence>
<dbReference type="EMBL" id="JACCBI010000001">
    <property type="protein sequence ID" value="NYD66434.1"/>
    <property type="molecule type" value="Genomic_DNA"/>
</dbReference>
<sequence length="401" mass="42571">MRDTGVGLKQWGSRHADTLLTVAYAALGMILAALGFSLEWRPAAPDAPVGIDLALIGVLAVIHLFRLRRTTLCLALSVGLVAADAIVFGSTPIGAFILVADLVYLLGRDDDRRVVDVLWYVSAATALAAALLLATSAAPLVAPFAVIPMTLAISLWWGRSVRAPRVEAERERARAEAIERAVDADQARALAEERLAIARELHDVLAGDLAAIALRSEIALRRGGGDDPVVRESLEQVRTAAHDAIGNVRRTIGALRDPGDSAAPGMLLENWRDVVEQARAVGIDITLSESGDTRALRGDIDLALARLVREALTNVRKHAPGARVIMVLDIDENALSLTVTNAIVVEGAASTRDARLTGGLGLVGARERARLLGGTVEAGPIDDEWVFAARLQLTTRLEAAP</sequence>
<dbReference type="CDD" id="cd16917">
    <property type="entry name" value="HATPase_UhpB-NarQ-NarX-like"/>
    <property type="match status" value="1"/>
</dbReference>
<evidence type="ECO:0000256" key="6">
    <source>
        <dbReference type="ARBA" id="ARBA00022777"/>
    </source>
</evidence>
<dbReference type="PANTHER" id="PTHR24421:SF10">
    <property type="entry name" value="NITRATE_NITRITE SENSOR PROTEIN NARQ"/>
    <property type="match status" value="1"/>
</dbReference>
<keyword evidence="8" id="KW-0902">Two-component regulatory system</keyword>
<keyword evidence="3" id="KW-0597">Phosphoprotein</keyword>
<reference evidence="12 13" key="1">
    <citation type="submission" date="2019-01" db="EMBL/GenBank/DDBJ databases">
        <title>Agromyces.</title>
        <authorList>
            <person name="Li J."/>
        </authorList>
    </citation>
    <scope>NUCLEOTIDE SEQUENCE [LARGE SCALE GENOMIC DNA]</scope>
    <source>
        <strain evidence="12 13">DSM 23870</strain>
    </source>
</reference>
<proteinExistence type="predicted"/>
<organism evidence="12 13">
    <name type="scientific">Agromyces atrinae</name>
    <dbReference type="NCBI Taxonomy" id="592376"/>
    <lineage>
        <taxon>Bacteria</taxon>
        <taxon>Bacillati</taxon>
        <taxon>Actinomycetota</taxon>
        <taxon>Actinomycetes</taxon>
        <taxon>Micrococcales</taxon>
        <taxon>Microbacteriaceae</taxon>
        <taxon>Agromyces</taxon>
    </lineage>
</organism>
<gene>
    <name evidence="11" type="ORF">BJ972_000953</name>
    <name evidence="12" type="ORF">ESP50_04090</name>
</gene>
<dbReference type="InterPro" id="IPR011712">
    <property type="entry name" value="Sig_transdc_His_kin_sub3_dim/P"/>
</dbReference>
<feature type="transmembrane region" description="Helical" evidence="9">
    <location>
        <begin position="20"/>
        <end position="40"/>
    </location>
</feature>
<dbReference type="Proteomes" id="UP000581087">
    <property type="component" value="Unassembled WGS sequence"/>
</dbReference>
<dbReference type="GO" id="GO:0005524">
    <property type="term" value="F:ATP binding"/>
    <property type="evidence" value="ECO:0007669"/>
    <property type="project" value="UniProtKB-KW"/>
</dbReference>
<evidence type="ECO:0000256" key="4">
    <source>
        <dbReference type="ARBA" id="ARBA00022679"/>
    </source>
</evidence>
<dbReference type="Gene3D" id="3.30.565.10">
    <property type="entry name" value="Histidine kinase-like ATPase, C-terminal domain"/>
    <property type="match status" value="1"/>
</dbReference>
<keyword evidence="9" id="KW-1133">Transmembrane helix</keyword>
<evidence type="ECO:0000313" key="14">
    <source>
        <dbReference type="Proteomes" id="UP000581087"/>
    </source>
</evidence>
<keyword evidence="4" id="KW-0808">Transferase</keyword>
<name>A0A4Q2M4U9_9MICO</name>
<comment type="catalytic activity">
    <reaction evidence="1">
        <text>ATP + protein L-histidine = ADP + protein N-phospho-L-histidine.</text>
        <dbReference type="EC" id="2.7.13.3"/>
    </reaction>
</comment>
<keyword evidence="9" id="KW-0472">Membrane</keyword>
<reference evidence="11 14" key="2">
    <citation type="submission" date="2020-07" db="EMBL/GenBank/DDBJ databases">
        <title>Sequencing the genomes of 1000 actinobacteria strains.</title>
        <authorList>
            <person name="Klenk H.-P."/>
        </authorList>
    </citation>
    <scope>NUCLEOTIDE SEQUENCE [LARGE SCALE GENOMIC DNA]</scope>
    <source>
        <strain evidence="11 14">DSM 23870</strain>
    </source>
</reference>
<keyword evidence="7" id="KW-0067">ATP-binding</keyword>
<keyword evidence="9" id="KW-0812">Transmembrane</keyword>
<dbReference type="InterPro" id="IPR050482">
    <property type="entry name" value="Sensor_HK_TwoCompSys"/>
</dbReference>
<dbReference type="Pfam" id="PF07730">
    <property type="entry name" value="HisKA_3"/>
    <property type="match status" value="1"/>
</dbReference>
<dbReference type="EMBL" id="SDPM01000002">
    <property type="protein sequence ID" value="RXZ87114.1"/>
    <property type="molecule type" value="Genomic_DNA"/>
</dbReference>
<evidence type="ECO:0000256" key="8">
    <source>
        <dbReference type="ARBA" id="ARBA00023012"/>
    </source>
</evidence>
<dbReference type="SUPFAM" id="SSF55874">
    <property type="entry name" value="ATPase domain of HSP90 chaperone/DNA topoisomerase II/histidine kinase"/>
    <property type="match status" value="1"/>
</dbReference>
<keyword evidence="6 11" id="KW-0418">Kinase</keyword>
<dbReference type="GO" id="GO:0000155">
    <property type="term" value="F:phosphorelay sensor kinase activity"/>
    <property type="evidence" value="ECO:0007669"/>
    <property type="project" value="InterPro"/>
</dbReference>
<comment type="caution">
    <text evidence="12">The sequence shown here is derived from an EMBL/GenBank/DDBJ whole genome shotgun (WGS) entry which is preliminary data.</text>
</comment>
<dbReference type="Proteomes" id="UP000292686">
    <property type="component" value="Unassembled WGS sequence"/>
</dbReference>
<evidence type="ECO:0000259" key="10">
    <source>
        <dbReference type="Pfam" id="PF07730"/>
    </source>
</evidence>
<feature type="transmembrane region" description="Helical" evidence="9">
    <location>
        <begin position="117"/>
        <end position="134"/>
    </location>
</feature>
<keyword evidence="5" id="KW-0547">Nucleotide-binding</keyword>
<protein>
    <recommendedName>
        <fullName evidence="2">histidine kinase</fullName>
        <ecNumber evidence="2">2.7.13.3</ecNumber>
    </recommendedName>
</protein>
<feature type="domain" description="Signal transduction histidine kinase subgroup 3 dimerisation and phosphoacceptor" evidence="10">
    <location>
        <begin position="193"/>
        <end position="259"/>
    </location>
</feature>
<dbReference type="RefSeq" id="WP_129172689.1">
    <property type="nucleotide sequence ID" value="NZ_SDPM01000002.1"/>
</dbReference>
<dbReference type="InterPro" id="IPR036890">
    <property type="entry name" value="HATPase_C_sf"/>
</dbReference>
<evidence type="ECO:0000256" key="3">
    <source>
        <dbReference type="ARBA" id="ARBA00022553"/>
    </source>
</evidence>
<evidence type="ECO:0000256" key="1">
    <source>
        <dbReference type="ARBA" id="ARBA00000085"/>
    </source>
</evidence>
<dbReference type="EC" id="2.7.13.3" evidence="2"/>
<dbReference type="PANTHER" id="PTHR24421">
    <property type="entry name" value="NITRATE/NITRITE SENSOR PROTEIN NARX-RELATED"/>
    <property type="match status" value="1"/>
</dbReference>
<dbReference type="GO" id="GO:0016020">
    <property type="term" value="C:membrane"/>
    <property type="evidence" value="ECO:0007669"/>
    <property type="project" value="InterPro"/>
</dbReference>
<feature type="transmembrane region" description="Helical" evidence="9">
    <location>
        <begin position="140"/>
        <end position="158"/>
    </location>
</feature>
<dbReference type="AlphaFoldDB" id="A0A4Q2M4U9"/>